<sequence>MPRERTNLRYQWYRSEARKQAANTLAKLQKDLQQKGIVDVDHSRVRFEAVDALALNAYEEWLDPHFSWQEIVRWKSREPMGFDLAIWFDHELCGLCFANPNQSRLRVKIVRLEGKPGNDHPLKSRIATFALTAVTHFARIIGSEQIEIQEPLAGVIPLYRQLGFDFDSEGRLVMPVDYV</sequence>
<dbReference type="GeneID" id="93488106"/>
<dbReference type="Proteomes" id="UP000078142">
    <property type="component" value="Chromosome"/>
</dbReference>
<name>A0AAC9FVL1_9PSED</name>
<protein>
    <recommendedName>
        <fullName evidence="3">N-acetyltransferase</fullName>
    </recommendedName>
</protein>
<dbReference type="EMBL" id="CP015852">
    <property type="protein sequence ID" value="ANH97144.1"/>
    <property type="molecule type" value="Genomic_DNA"/>
</dbReference>
<proteinExistence type="predicted"/>
<reference evidence="1 2" key="1">
    <citation type="submission" date="2016-05" db="EMBL/GenBank/DDBJ databases">
        <authorList>
            <person name="Wang S."/>
            <person name="Zhu B."/>
        </authorList>
    </citation>
    <scope>NUCLEOTIDE SEQUENCE [LARGE SCALE GENOMIC DNA]</scope>
    <source>
        <strain evidence="1 2">CRS05-R5</strain>
    </source>
</reference>
<organism evidence="1 2">
    <name type="scientific">Pseudomonas koreensis</name>
    <dbReference type="NCBI Taxonomy" id="198620"/>
    <lineage>
        <taxon>Bacteria</taxon>
        <taxon>Pseudomonadati</taxon>
        <taxon>Pseudomonadota</taxon>
        <taxon>Gammaproteobacteria</taxon>
        <taxon>Pseudomonadales</taxon>
        <taxon>Pseudomonadaceae</taxon>
        <taxon>Pseudomonas</taxon>
    </lineage>
</organism>
<evidence type="ECO:0000313" key="2">
    <source>
        <dbReference type="Proteomes" id="UP000078142"/>
    </source>
</evidence>
<evidence type="ECO:0000313" key="1">
    <source>
        <dbReference type="EMBL" id="ANH97144.1"/>
    </source>
</evidence>
<dbReference type="AlphaFoldDB" id="A0AAC9FVL1"/>
<dbReference type="RefSeq" id="WP_064586462.1">
    <property type="nucleotide sequence ID" value="NZ_CP015852.1"/>
</dbReference>
<gene>
    <name evidence="1" type="ORF">A8L59_06955</name>
</gene>
<accession>A0AAC9FVL1</accession>
<evidence type="ECO:0008006" key="3">
    <source>
        <dbReference type="Google" id="ProtNLM"/>
    </source>
</evidence>